<protein>
    <submittedName>
        <fullName evidence="3">Amidohydrolase family protein</fullName>
    </submittedName>
</protein>
<reference evidence="3 4" key="1">
    <citation type="submission" date="2020-10" db="EMBL/GenBank/DDBJ databases">
        <title>Identification of Nocardia species via Next-generation sequencing and recognition of intraspecies genetic diversity.</title>
        <authorList>
            <person name="Li P."/>
            <person name="Li P."/>
            <person name="Lu B."/>
        </authorList>
    </citation>
    <scope>NUCLEOTIDE SEQUENCE [LARGE SCALE GENOMIC DNA]</scope>
    <source>
        <strain evidence="3 4">BJ06-0157</strain>
    </source>
</reference>
<evidence type="ECO:0000259" key="2">
    <source>
        <dbReference type="Pfam" id="PF04909"/>
    </source>
</evidence>
<comment type="caution">
    <text evidence="3">The sequence shown here is derived from an EMBL/GenBank/DDBJ whole genome shotgun (WGS) entry which is preliminary data.</text>
</comment>
<dbReference type="SUPFAM" id="SSF51556">
    <property type="entry name" value="Metallo-dependent hydrolases"/>
    <property type="match status" value="1"/>
</dbReference>
<dbReference type="Pfam" id="PF04909">
    <property type="entry name" value="Amidohydro_2"/>
    <property type="match status" value="1"/>
</dbReference>
<dbReference type="EMBL" id="JADLQX010000003">
    <property type="protein sequence ID" value="MBF6296995.1"/>
    <property type="molecule type" value="Genomic_DNA"/>
</dbReference>
<keyword evidence="4" id="KW-1185">Reference proteome</keyword>
<dbReference type="Gene3D" id="3.20.20.140">
    <property type="entry name" value="Metal-dependent hydrolases"/>
    <property type="match status" value="1"/>
</dbReference>
<dbReference type="InterPro" id="IPR032466">
    <property type="entry name" value="Metal_Hydrolase"/>
</dbReference>
<dbReference type="InterPro" id="IPR006680">
    <property type="entry name" value="Amidohydro-rel"/>
</dbReference>
<dbReference type="PANTHER" id="PTHR21240">
    <property type="entry name" value="2-AMINO-3-CARBOXYLMUCONATE-6-SEMIALDEHYDE DECARBOXYLASE"/>
    <property type="match status" value="1"/>
</dbReference>
<sequence>MAAVTACGFGAAGVDVGAHDRYGEVPGDRRVDVHHHFAPPQWLDWAEARGLVIRAVLPWWTRWDLDSALWAMDSAGIETAVVTAATPVLRYADPGQHRESLIMAYAAMVDLVARAPGRFAFFAPLPLDDLELAAWSARYGRDAGAVGVNAMTHNATGVYLGDPVFDSLLAELDSGPTVINLHPTELPGSSPLAPALPGVPSFLCDYPLDITRAAVNMTVHRTLDRFPNLSFILPHGGGFLPYIAGRLGSGGGYLAPAVEPERVENYLRRFHYDTAAPMSPASTPTLLAVADPARILYGSDWPAAHTDLVAGAASALDSDSALTIGQRRDIDRHNALRLFPQLRS</sequence>
<name>A0ABS0CK57_9NOCA</name>
<evidence type="ECO:0000313" key="4">
    <source>
        <dbReference type="Proteomes" id="UP000702209"/>
    </source>
</evidence>
<dbReference type="Proteomes" id="UP000702209">
    <property type="component" value="Unassembled WGS sequence"/>
</dbReference>
<organism evidence="3 4">
    <name type="scientific">Nocardia amamiensis</name>
    <dbReference type="NCBI Taxonomy" id="404578"/>
    <lineage>
        <taxon>Bacteria</taxon>
        <taxon>Bacillati</taxon>
        <taxon>Actinomycetota</taxon>
        <taxon>Actinomycetes</taxon>
        <taxon>Mycobacteriales</taxon>
        <taxon>Nocardiaceae</taxon>
        <taxon>Nocardia</taxon>
    </lineage>
</organism>
<keyword evidence="1" id="KW-0456">Lyase</keyword>
<dbReference type="InterPro" id="IPR032465">
    <property type="entry name" value="ACMSD"/>
</dbReference>
<feature type="domain" description="Amidohydrolase-related" evidence="2">
    <location>
        <begin position="31"/>
        <end position="340"/>
    </location>
</feature>
<evidence type="ECO:0000256" key="1">
    <source>
        <dbReference type="ARBA" id="ARBA00023239"/>
    </source>
</evidence>
<evidence type="ECO:0000313" key="3">
    <source>
        <dbReference type="EMBL" id="MBF6296995.1"/>
    </source>
</evidence>
<proteinExistence type="predicted"/>
<gene>
    <name evidence="3" type="ORF">IU459_05485</name>
</gene>
<dbReference type="PANTHER" id="PTHR21240:SF28">
    <property type="entry name" value="ISO-OROTATE DECARBOXYLASE (EUROFUNG)"/>
    <property type="match status" value="1"/>
</dbReference>
<accession>A0ABS0CK57</accession>